<comment type="caution">
    <text evidence="7">The sequence shown here is derived from an EMBL/GenBank/DDBJ whole genome shotgun (WGS) entry which is preliminary data.</text>
</comment>
<dbReference type="Pfam" id="PF00392">
    <property type="entry name" value="GntR"/>
    <property type="match status" value="1"/>
</dbReference>
<dbReference type="GO" id="GO:0008483">
    <property type="term" value="F:transaminase activity"/>
    <property type="evidence" value="ECO:0007669"/>
    <property type="project" value="UniProtKB-KW"/>
</dbReference>
<dbReference type="InterPro" id="IPR015422">
    <property type="entry name" value="PyrdxlP-dep_Trfase_small"/>
</dbReference>
<dbReference type="RefSeq" id="WP_120132870.1">
    <property type="nucleotide sequence ID" value="NZ_RAHH01000011.1"/>
</dbReference>
<dbReference type="EMBL" id="RAHH01000011">
    <property type="protein sequence ID" value="RJT44358.1"/>
    <property type="molecule type" value="Genomic_DNA"/>
</dbReference>
<evidence type="ECO:0000259" key="6">
    <source>
        <dbReference type="PROSITE" id="PS50949"/>
    </source>
</evidence>
<dbReference type="GO" id="GO:0003677">
    <property type="term" value="F:DNA binding"/>
    <property type="evidence" value="ECO:0007669"/>
    <property type="project" value="UniProtKB-KW"/>
</dbReference>
<evidence type="ECO:0000313" key="8">
    <source>
        <dbReference type="Proteomes" id="UP000284908"/>
    </source>
</evidence>
<evidence type="ECO:0000256" key="5">
    <source>
        <dbReference type="ARBA" id="ARBA00023163"/>
    </source>
</evidence>
<dbReference type="PANTHER" id="PTHR46577">
    <property type="entry name" value="HTH-TYPE TRANSCRIPTIONAL REGULATORY PROTEIN GABR"/>
    <property type="match status" value="1"/>
</dbReference>
<protein>
    <submittedName>
        <fullName evidence="7">PLP-dependent aminotransferase family protein</fullName>
    </submittedName>
</protein>
<accession>A0A419N9M5</accession>
<organism evidence="7 8">
    <name type="scientific">Rahnella woolbedingensis</name>
    <dbReference type="NCBI Taxonomy" id="1510574"/>
    <lineage>
        <taxon>Bacteria</taxon>
        <taxon>Pseudomonadati</taxon>
        <taxon>Pseudomonadota</taxon>
        <taxon>Gammaproteobacteria</taxon>
        <taxon>Enterobacterales</taxon>
        <taxon>Yersiniaceae</taxon>
        <taxon>Rahnella</taxon>
    </lineage>
</organism>
<dbReference type="Gene3D" id="3.40.640.10">
    <property type="entry name" value="Type I PLP-dependent aspartate aminotransferase-like (Major domain)"/>
    <property type="match status" value="1"/>
</dbReference>
<dbReference type="CDD" id="cd07377">
    <property type="entry name" value="WHTH_GntR"/>
    <property type="match status" value="1"/>
</dbReference>
<evidence type="ECO:0000313" key="7">
    <source>
        <dbReference type="EMBL" id="RJT44358.1"/>
    </source>
</evidence>
<keyword evidence="7" id="KW-0808">Transferase</keyword>
<dbReference type="AlphaFoldDB" id="A0A419N9M5"/>
<reference evidence="7 8" key="1">
    <citation type="submission" date="2018-09" db="EMBL/GenBank/DDBJ databases">
        <authorList>
            <person name="Le Fleche-Mateos A."/>
        </authorList>
    </citation>
    <scope>NUCLEOTIDE SEQUENCE [LARGE SCALE GENOMIC DNA]</scope>
    <source>
        <strain evidence="7 8">DSM 27399</strain>
    </source>
</reference>
<keyword evidence="2" id="KW-0663">Pyridoxal phosphate</keyword>
<dbReference type="InterPro" id="IPR036388">
    <property type="entry name" value="WH-like_DNA-bd_sf"/>
</dbReference>
<dbReference type="CDD" id="cd00609">
    <property type="entry name" value="AAT_like"/>
    <property type="match status" value="1"/>
</dbReference>
<dbReference type="OrthoDB" id="5450856at2"/>
<gene>
    <name evidence="7" type="ORF">D6C13_11455</name>
</gene>
<dbReference type="GO" id="GO:0030170">
    <property type="term" value="F:pyridoxal phosphate binding"/>
    <property type="evidence" value="ECO:0007669"/>
    <property type="project" value="InterPro"/>
</dbReference>
<dbReference type="InterPro" id="IPR000524">
    <property type="entry name" value="Tscrpt_reg_HTH_GntR"/>
</dbReference>
<dbReference type="SUPFAM" id="SSF46785">
    <property type="entry name" value="Winged helix' DNA-binding domain"/>
    <property type="match status" value="1"/>
</dbReference>
<dbReference type="GO" id="GO:0003700">
    <property type="term" value="F:DNA-binding transcription factor activity"/>
    <property type="evidence" value="ECO:0007669"/>
    <property type="project" value="InterPro"/>
</dbReference>
<comment type="similarity">
    <text evidence="1">In the C-terminal section; belongs to the class-I pyridoxal-phosphate-dependent aminotransferase family.</text>
</comment>
<keyword evidence="7" id="KW-0032">Aminotransferase</keyword>
<dbReference type="Pfam" id="PF00155">
    <property type="entry name" value="Aminotran_1_2"/>
    <property type="match status" value="1"/>
</dbReference>
<dbReference type="Proteomes" id="UP000284908">
    <property type="component" value="Unassembled WGS sequence"/>
</dbReference>
<keyword evidence="3" id="KW-0805">Transcription regulation</keyword>
<dbReference type="InterPro" id="IPR015421">
    <property type="entry name" value="PyrdxlP-dep_Trfase_major"/>
</dbReference>
<evidence type="ECO:0000256" key="1">
    <source>
        <dbReference type="ARBA" id="ARBA00005384"/>
    </source>
</evidence>
<name>A0A419N9M5_9GAMM</name>
<evidence type="ECO:0000256" key="3">
    <source>
        <dbReference type="ARBA" id="ARBA00023015"/>
    </source>
</evidence>
<dbReference type="Gene3D" id="3.90.1150.10">
    <property type="entry name" value="Aspartate Aminotransferase, domain 1"/>
    <property type="match status" value="1"/>
</dbReference>
<dbReference type="PANTHER" id="PTHR46577:SF2">
    <property type="entry name" value="TRANSCRIPTIONAL REGULATORY PROTEIN"/>
    <property type="match status" value="1"/>
</dbReference>
<dbReference type="InterPro" id="IPR036390">
    <property type="entry name" value="WH_DNA-bd_sf"/>
</dbReference>
<dbReference type="SMART" id="SM00345">
    <property type="entry name" value="HTH_GNTR"/>
    <property type="match status" value="1"/>
</dbReference>
<keyword evidence="8" id="KW-1185">Reference proteome</keyword>
<dbReference type="SUPFAM" id="SSF53383">
    <property type="entry name" value="PLP-dependent transferases"/>
    <property type="match status" value="1"/>
</dbReference>
<evidence type="ECO:0000256" key="2">
    <source>
        <dbReference type="ARBA" id="ARBA00022898"/>
    </source>
</evidence>
<dbReference type="InterPro" id="IPR004839">
    <property type="entry name" value="Aminotransferase_I/II_large"/>
</dbReference>
<dbReference type="InterPro" id="IPR015424">
    <property type="entry name" value="PyrdxlP-dep_Trfase"/>
</dbReference>
<proteinExistence type="inferred from homology"/>
<dbReference type="Gene3D" id="1.10.10.10">
    <property type="entry name" value="Winged helix-like DNA-binding domain superfamily/Winged helix DNA-binding domain"/>
    <property type="match status" value="1"/>
</dbReference>
<dbReference type="PROSITE" id="PS50949">
    <property type="entry name" value="HTH_GNTR"/>
    <property type="match status" value="1"/>
</dbReference>
<evidence type="ECO:0000256" key="4">
    <source>
        <dbReference type="ARBA" id="ARBA00023125"/>
    </source>
</evidence>
<feature type="domain" description="HTH gntR-type" evidence="6">
    <location>
        <begin position="4"/>
        <end position="72"/>
    </location>
</feature>
<sequence>MEGTPKVRQLVDFISEAVADGRLLPGSRLPSLRVFCEQLSISKYTMVEALERLRASGLVTSIQGRGYFVSRTRANPDNELDKPVSIVNSDLHSRLKRAFIKNTDVLRPGCGFFPENWLDTELFRKALRQTIRKPQLKFSEYGNPMGYLPLRKTLQMKMSEAGISVPVDQIILTNSTMNAIDMLFRVLLKPGDTVLLDDACYFNFHASLRQHHANVIFAPRGHQGVSKEALAKLLETHRPRVYLTSGLMHNPTGHSYTLEEMFSLITLLNQYDCHLIEDDLYHDLMEPAPKPMAALAGLVNASYISGFSKLLSANMRVAYIATSPKLAEQLAQLKSLTGGVTCEFTEQTLYQFFRDGSYNRHQRRLASNLSDASSRVKRWLQAAGCRFPVENSSGLFLWVELPEQIDSETLADQALKQGMALAPGTLFCQGPEGLRFMRFNIAHSDNDAVKNLVTSLLSQ</sequence>
<keyword evidence="5" id="KW-0804">Transcription</keyword>
<keyword evidence="4" id="KW-0238">DNA-binding</keyword>
<dbReference type="InterPro" id="IPR051446">
    <property type="entry name" value="HTH_trans_reg/aminotransferase"/>
</dbReference>